<dbReference type="EMBL" id="JABTEG010000001">
    <property type="protein sequence ID" value="KAG4306310.1"/>
    <property type="molecule type" value="Genomic_DNA"/>
</dbReference>
<evidence type="ECO:0000313" key="1">
    <source>
        <dbReference type="EMBL" id="KAG4306310.1"/>
    </source>
</evidence>
<reference evidence="1 2" key="1">
    <citation type="journal article" date="2021" name="Commun. Biol.">
        <title>Genomic insights into the host specific adaptation of the Pneumocystis genus.</title>
        <authorList>
            <person name="Cisse O.H."/>
            <person name="Ma L."/>
            <person name="Dekker J.P."/>
            <person name="Khil P.P."/>
            <person name="Youn J.-H."/>
            <person name="Brenchley J.M."/>
            <person name="Blair R."/>
            <person name="Pahar B."/>
            <person name="Chabe M."/>
            <person name="Van Rompay K.K.A."/>
            <person name="Keesler R."/>
            <person name="Sukura A."/>
            <person name="Hirsch V."/>
            <person name="Kutty G."/>
            <person name="Liu Y."/>
            <person name="Peng L."/>
            <person name="Chen J."/>
            <person name="Song J."/>
            <person name="Weissenbacher-Lang C."/>
            <person name="Xu J."/>
            <person name="Upham N.S."/>
            <person name="Stajich J.E."/>
            <person name="Cuomo C.A."/>
            <person name="Cushion M.T."/>
            <person name="Kovacs J.A."/>
        </authorList>
    </citation>
    <scope>NUCLEOTIDE SEQUENCE [LARGE SCALE GENOMIC DNA]</scope>
    <source>
        <strain evidence="1 2">RABM</strain>
    </source>
</reference>
<accession>A0ACB7CGK2</accession>
<gene>
    <name evidence="1" type="ORF">PORY_000298</name>
</gene>
<comment type="caution">
    <text evidence="1">The sequence shown here is derived from an EMBL/GenBank/DDBJ whole genome shotgun (WGS) entry which is preliminary data.</text>
</comment>
<dbReference type="Proteomes" id="UP000768646">
    <property type="component" value="Unassembled WGS sequence"/>
</dbReference>
<evidence type="ECO:0000313" key="2">
    <source>
        <dbReference type="Proteomes" id="UP000768646"/>
    </source>
</evidence>
<sequence length="234" mass="27226">MSGLERVTPRFTCERSKEWEEAERRIQAAKNPVENKPPVDHRSLYEKLQANRIMKEEEYQESWKLSNLIRTLDDEEIDFLDKLRKEKIRVEEETKKSVREGLEVFRKAREQFDQSIQQTIHLSRDLPLISKPSESTERPLKKKRESILKGVILKKNKDNYSKRAIPKAENQHLNENADNKQTNVSEEQMLVQKQDSDALKTPMSTTPSTTLSKSPVSSDQKLIVYASDSDEKVG</sequence>
<name>A0ACB7CGK2_9ASCO</name>
<organism evidence="1 2">
    <name type="scientific">Pneumocystis oryctolagi</name>
    <dbReference type="NCBI Taxonomy" id="42067"/>
    <lineage>
        <taxon>Eukaryota</taxon>
        <taxon>Fungi</taxon>
        <taxon>Dikarya</taxon>
        <taxon>Ascomycota</taxon>
        <taxon>Taphrinomycotina</taxon>
        <taxon>Pneumocystomycetes</taxon>
        <taxon>Pneumocystaceae</taxon>
        <taxon>Pneumocystis</taxon>
    </lineage>
</organism>
<protein>
    <submittedName>
        <fullName evidence="1">Uncharacterized protein</fullName>
    </submittedName>
</protein>
<keyword evidence="2" id="KW-1185">Reference proteome</keyword>
<proteinExistence type="predicted"/>